<dbReference type="PANTHER" id="PTHR42800">
    <property type="entry name" value="EXOINULINASE INUD (AFU_ORTHOLOGUE AFUA_5G00480)"/>
    <property type="match status" value="1"/>
</dbReference>
<feature type="domain" description="Glycosyl hydrolase family 32 C-terminal" evidence="6">
    <location>
        <begin position="381"/>
        <end position="521"/>
    </location>
</feature>
<dbReference type="EMBL" id="JAZHYP010000005">
    <property type="protein sequence ID" value="MEN3324407.1"/>
    <property type="molecule type" value="Genomic_DNA"/>
</dbReference>
<dbReference type="Pfam" id="PF08244">
    <property type="entry name" value="Glyco_hydro_32C"/>
    <property type="match status" value="1"/>
</dbReference>
<dbReference type="Gene3D" id="2.115.10.20">
    <property type="entry name" value="Glycosyl hydrolase domain, family 43"/>
    <property type="match status" value="1"/>
</dbReference>
<evidence type="ECO:0000256" key="4">
    <source>
        <dbReference type="RuleBase" id="RU362110"/>
    </source>
</evidence>
<evidence type="ECO:0000256" key="2">
    <source>
        <dbReference type="ARBA" id="ARBA00022801"/>
    </source>
</evidence>
<dbReference type="InterPro" id="IPR001362">
    <property type="entry name" value="Glyco_hydro_32"/>
</dbReference>
<dbReference type="PROSITE" id="PS00609">
    <property type="entry name" value="GLYCOSYL_HYDROL_F32"/>
    <property type="match status" value="1"/>
</dbReference>
<dbReference type="SUPFAM" id="SSF49899">
    <property type="entry name" value="Concanavalin A-like lectins/glucanases"/>
    <property type="match status" value="1"/>
</dbReference>
<evidence type="ECO:0000313" key="8">
    <source>
        <dbReference type="Proteomes" id="UP001416393"/>
    </source>
</evidence>
<evidence type="ECO:0000259" key="5">
    <source>
        <dbReference type="Pfam" id="PF00251"/>
    </source>
</evidence>
<dbReference type="Pfam" id="PF00251">
    <property type="entry name" value="Glyco_hydro_32N"/>
    <property type="match status" value="1"/>
</dbReference>
<dbReference type="InterPro" id="IPR013189">
    <property type="entry name" value="Glyco_hydro_32_C"/>
</dbReference>
<dbReference type="Gene3D" id="2.60.120.560">
    <property type="entry name" value="Exo-inulinase, domain 1"/>
    <property type="match status" value="1"/>
</dbReference>
<dbReference type="InterPro" id="IPR018053">
    <property type="entry name" value="Glyco_hydro_32_AS"/>
</dbReference>
<dbReference type="CDD" id="cd18622">
    <property type="entry name" value="GH32_Inu-like"/>
    <property type="match status" value="1"/>
</dbReference>
<dbReference type="InterPro" id="IPR013148">
    <property type="entry name" value="Glyco_hydro_32_N"/>
</dbReference>
<feature type="domain" description="Glycosyl hydrolase family 32 N-terminal" evidence="5">
    <location>
        <begin position="47"/>
        <end position="363"/>
    </location>
</feature>
<keyword evidence="3 4" id="KW-0326">Glycosidase</keyword>
<evidence type="ECO:0000259" key="6">
    <source>
        <dbReference type="Pfam" id="PF08244"/>
    </source>
</evidence>
<comment type="caution">
    <text evidence="7">The sequence shown here is derived from an EMBL/GenBank/DDBJ whole genome shotgun (WGS) entry which is preliminary data.</text>
</comment>
<keyword evidence="2 4" id="KW-0378">Hydrolase</keyword>
<dbReference type="RefSeq" id="WP_346242209.1">
    <property type="nucleotide sequence ID" value="NZ_JAZHYP010000005.1"/>
</dbReference>
<accession>A0ABV0ADV9</accession>
<evidence type="ECO:0000313" key="7">
    <source>
        <dbReference type="EMBL" id="MEN3324407.1"/>
    </source>
</evidence>
<dbReference type="InterPro" id="IPR023296">
    <property type="entry name" value="Glyco_hydro_beta-prop_sf"/>
</dbReference>
<evidence type="ECO:0000256" key="3">
    <source>
        <dbReference type="ARBA" id="ARBA00023295"/>
    </source>
</evidence>
<proteinExistence type="inferred from homology"/>
<dbReference type="SMART" id="SM00640">
    <property type="entry name" value="Glyco_32"/>
    <property type="match status" value="1"/>
</dbReference>
<dbReference type="SUPFAM" id="SSF75005">
    <property type="entry name" value="Arabinanase/levansucrase/invertase"/>
    <property type="match status" value="1"/>
</dbReference>
<dbReference type="InterPro" id="IPR013320">
    <property type="entry name" value="ConA-like_dom_sf"/>
</dbReference>
<dbReference type="Proteomes" id="UP001416393">
    <property type="component" value="Unassembled WGS sequence"/>
</dbReference>
<comment type="similarity">
    <text evidence="1 4">Belongs to the glycosyl hydrolase 32 family.</text>
</comment>
<reference evidence="7 8" key="1">
    <citation type="submission" date="2024-01" db="EMBL/GenBank/DDBJ databases">
        <title>Mariniflexile litorale sp. nov., isolated from the shallow sediments of the Sea of Japan.</title>
        <authorList>
            <person name="Romanenko L."/>
            <person name="Bystritskaya E."/>
            <person name="Isaeva M."/>
        </authorList>
    </citation>
    <scope>NUCLEOTIDE SEQUENCE [LARGE SCALE GENOMIC DNA]</scope>
    <source>
        <strain evidence="7 8">KCTC 32427</strain>
    </source>
</reference>
<dbReference type="GO" id="GO:0016787">
    <property type="term" value="F:hydrolase activity"/>
    <property type="evidence" value="ECO:0007669"/>
    <property type="project" value="UniProtKB-KW"/>
</dbReference>
<gene>
    <name evidence="7" type="ORF">VP395_11765</name>
</gene>
<sequence length="534" mass="61249">MKKLNYKFLVFIILTFVTGCKSLSKTDISQTAKSNYTEEELYRPRFHFTPKENWMNDPNGLYYLNGSYHMFFQYYPSSTVWGPMHWGHAISSDLIKWKELPIALYPDEKGYIFSGSAVVDVNNTSGFRKGEIAPVIAIFTYHDPKIEKEGKINYQSQGIAYSLDEGLTWTKYTENPVIKNPGIKDFRDPKVFRDTINNQWVLVLAAGNKSMFYRSINLIDWEYLSDFGEGIGAHGGVWECPDFFSLTVDGTDEVKWVLIQSLVSGGPNGGSGTQYFVGDFDGKTFSLDSSFKNDLNLEKVFWIDNGRDNYAGVTWSNIPEADGRKLFLGWMSNWEYAEKVPTHKWRSSMTIPRELILVKTDNHYRIESKPVKEVNKYFSTSIIKANLIIDKEAILANNSEIDFSSLDIKFKIKNITDDTYTFSLYNSIGDSINFGINNKEKNFFLDRTKSGNLSFSDKFAPNISTAIFKESCKNVDVRVLLDKTSIEIFYNNGKTVMTEIFFLQQPIESFSVKSDKFNFEIENLIINQFGINQN</sequence>
<keyword evidence="8" id="KW-1185">Reference proteome</keyword>
<evidence type="ECO:0000256" key="1">
    <source>
        <dbReference type="ARBA" id="ARBA00009902"/>
    </source>
</evidence>
<dbReference type="PANTHER" id="PTHR42800:SF1">
    <property type="entry name" value="EXOINULINASE INUD (AFU_ORTHOLOGUE AFUA_5G00480)"/>
    <property type="match status" value="1"/>
</dbReference>
<dbReference type="PROSITE" id="PS51257">
    <property type="entry name" value="PROKAR_LIPOPROTEIN"/>
    <property type="match status" value="1"/>
</dbReference>
<organism evidence="7 8">
    <name type="scientific">Mariniflexile soesokkakense</name>
    <dbReference type="NCBI Taxonomy" id="1343160"/>
    <lineage>
        <taxon>Bacteria</taxon>
        <taxon>Pseudomonadati</taxon>
        <taxon>Bacteroidota</taxon>
        <taxon>Flavobacteriia</taxon>
        <taxon>Flavobacteriales</taxon>
        <taxon>Flavobacteriaceae</taxon>
        <taxon>Mariniflexile</taxon>
    </lineage>
</organism>
<protein>
    <submittedName>
        <fullName evidence="7">Glycoside hydrolase family 32 protein</fullName>
    </submittedName>
</protein>
<name>A0ABV0ADV9_9FLAO</name>